<dbReference type="Proteomes" id="UP001186944">
    <property type="component" value="Unassembled WGS sequence"/>
</dbReference>
<name>A0AA89BR86_PINIB</name>
<gene>
    <name evidence="2" type="ORF">FSP39_017054</name>
</gene>
<evidence type="ECO:0000313" key="3">
    <source>
        <dbReference type="Proteomes" id="UP001186944"/>
    </source>
</evidence>
<evidence type="ECO:0000313" key="2">
    <source>
        <dbReference type="EMBL" id="KAK3091091.1"/>
    </source>
</evidence>
<keyword evidence="3" id="KW-1185">Reference proteome</keyword>
<comment type="caution">
    <text evidence="2">The sequence shown here is derived from an EMBL/GenBank/DDBJ whole genome shotgun (WGS) entry which is preliminary data.</text>
</comment>
<proteinExistence type="predicted"/>
<feature type="compositionally biased region" description="Low complexity" evidence="1">
    <location>
        <begin position="1"/>
        <end position="21"/>
    </location>
</feature>
<feature type="region of interest" description="Disordered" evidence="1">
    <location>
        <begin position="1"/>
        <end position="46"/>
    </location>
</feature>
<dbReference type="EMBL" id="VSWD01000010">
    <property type="protein sequence ID" value="KAK3091091.1"/>
    <property type="molecule type" value="Genomic_DNA"/>
</dbReference>
<accession>A0AA89BR86</accession>
<sequence length="830" mass="95108">MPERSSGYTSSDSETSSYTGGRRVSTRTETLQSSKGGKITELKEGELESNIHVQHLAETISKLTGDNTEEYLPDINQTVTKIPGGNLVITTLTHKVVEEEEEDENKTKNGPDDDNSRYIVQDHTGQYYYVEDITDETQESAYYSSSGTQNSSYDGYGQNSRDFHGIQNLQAVGKSSIGYDTAEEVLLGLYNSPGTMEIHEYDEREYEERSGQCKGAVQPYGMTNNSSMNKQTTSYEYDNSIKRPVPHNIGSSTVKTMKHMYEMESSAPWVTDGTTSQQIQEGEAENEVKRESMQTTETHADQTGMNSMCAAYMLQSSASVIPPVPQPPVVPPPVIYPPVVPQYRVAKVDFTPAPILTSTPQVSESHTQTEVVEEKEVKHDRERPIFKTVALVKGPYEAPKWKQTKEREDDSIKYKVVNSRASEPLQEETVEYEENVKTMSTYKMEKTGFDENSNLTMPQYVNYPSEQQRYRTEKVFQINGTSPSPSTQKSFQTKINVGGSYRDIEAQRRPEHSHYEYIKETQRDGGYHANDEVDRPSDMRVVRGNILIKNTMDQDLEDYNDNINLFDRTFNMSKDNPLYQSDEDLYKRFEREQEMEKQRQRRLDDRLNQDITFETVDRFTKSKEVKRIQEKQRPKKNLSQLLLTRIASLDSKDIRQHIDVKHHNEDIFGDINLIHADGTRGRSTGTSNFDSVDENVDLVMKDGKAFITIKVTAERISPIDLEFNVWRKSQAIVTRVIEIDFFANEQRRRLYENVMDRAGGMDREYERLGTRRHGSHGYKARETVLSSQETLDLFSEIMEAADGEGDNEDITVKTSQRKTFLPKNSMDFLY</sequence>
<evidence type="ECO:0000256" key="1">
    <source>
        <dbReference type="SAM" id="MobiDB-lite"/>
    </source>
</evidence>
<feature type="compositionally biased region" description="Basic and acidic residues" evidence="1">
    <location>
        <begin position="105"/>
        <end position="116"/>
    </location>
</feature>
<reference evidence="2" key="1">
    <citation type="submission" date="2019-08" db="EMBL/GenBank/DDBJ databases">
        <title>The improved chromosome-level genome for the pearl oyster Pinctada fucata martensii using PacBio sequencing and Hi-C.</title>
        <authorList>
            <person name="Zheng Z."/>
        </authorList>
    </citation>
    <scope>NUCLEOTIDE SEQUENCE</scope>
    <source>
        <strain evidence="2">ZZ-2019</strain>
        <tissue evidence="2">Adductor muscle</tissue>
    </source>
</reference>
<organism evidence="2 3">
    <name type="scientific">Pinctada imbricata</name>
    <name type="common">Atlantic pearl-oyster</name>
    <name type="synonym">Pinctada martensii</name>
    <dbReference type="NCBI Taxonomy" id="66713"/>
    <lineage>
        <taxon>Eukaryota</taxon>
        <taxon>Metazoa</taxon>
        <taxon>Spiralia</taxon>
        <taxon>Lophotrochozoa</taxon>
        <taxon>Mollusca</taxon>
        <taxon>Bivalvia</taxon>
        <taxon>Autobranchia</taxon>
        <taxon>Pteriomorphia</taxon>
        <taxon>Pterioida</taxon>
        <taxon>Pterioidea</taxon>
        <taxon>Pteriidae</taxon>
        <taxon>Pinctada</taxon>
    </lineage>
</organism>
<protein>
    <submittedName>
        <fullName evidence="2">Uncharacterized protein</fullName>
    </submittedName>
</protein>
<feature type="region of interest" description="Disordered" evidence="1">
    <location>
        <begin position="98"/>
        <end position="118"/>
    </location>
</feature>
<dbReference type="AlphaFoldDB" id="A0AA89BR86"/>